<sequence length="136" mass="14695">MSRRLRAIRGAIQVEGNTARAIEEGARRLAENIARENGLTPDDVVSAFFTATPDLDAQFPAAGARQAGWSGVALLCAQEMAVPGALPRCVRVLVHAYVDEERPVRHVYLEGARVLRPDWARPDGYDAVSDGGQEGL</sequence>
<accession>A0ABZ1C2Y9</accession>
<dbReference type="PIRSF" id="PIRSF005965">
    <property type="entry name" value="Chor_mut_AroH"/>
    <property type="match status" value="1"/>
</dbReference>
<keyword evidence="2 3" id="KW-0413">Isomerase</keyword>
<dbReference type="RefSeq" id="WP_324717835.1">
    <property type="nucleotide sequence ID" value="NZ_CP141615.1"/>
</dbReference>
<dbReference type="CDD" id="cd02185">
    <property type="entry name" value="AroH"/>
    <property type="match status" value="1"/>
</dbReference>
<dbReference type="PROSITE" id="PS51167">
    <property type="entry name" value="CHORISMATE_MUT_1"/>
    <property type="match status" value="1"/>
</dbReference>
<dbReference type="PANTHER" id="PTHR21164:SF0">
    <property type="entry name" value="CHORISMATE MUTASE AROH"/>
    <property type="match status" value="1"/>
</dbReference>
<dbReference type="GO" id="GO:0004106">
    <property type="term" value="F:chorismate mutase activity"/>
    <property type="evidence" value="ECO:0007669"/>
    <property type="project" value="UniProtKB-EC"/>
</dbReference>
<protein>
    <recommendedName>
        <fullName evidence="1 2">chorismate mutase</fullName>
        <ecNumber evidence="1 2">5.4.99.5</ecNumber>
    </recommendedName>
</protein>
<dbReference type="EC" id="5.4.99.5" evidence="1 2"/>
<keyword evidence="2" id="KW-0028">Amino-acid biosynthesis</keyword>
<dbReference type="SUPFAM" id="SSF55298">
    <property type="entry name" value="YjgF-like"/>
    <property type="match status" value="1"/>
</dbReference>
<keyword evidence="4" id="KW-1185">Reference proteome</keyword>
<dbReference type="InterPro" id="IPR008243">
    <property type="entry name" value="Chorismate_mutase_AroH"/>
</dbReference>
<organism evidence="3 4">
    <name type="scientific">Carboxydichorda subterranea</name>
    <dbReference type="NCBI Taxonomy" id="3109565"/>
    <lineage>
        <taxon>Bacteria</taxon>
        <taxon>Bacillati</taxon>
        <taxon>Bacillota</taxon>
        <taxon>Limnochordia</taxon>
        <taxon>Limnochordales</taxon>
        <taxon>Geochordaceae</taxon>
        <taxon>Carboxydichorda</taxon>
    </lineage>
</organism>
<evidence type="ECO:0000313" key="3">
    <source>
        <dbReference type="EMBL" id="WRP18562.1"/>
    </source>
</evidence>
<dbReference type="Gene3D" id="3.30.1330.40">
    <property type="entry name" value="RutC-like"/>
    <property type="match status" value="1"/>
</dbReference>
<evidence type="ECO:0000313" key="4">
    <source>
        <dbReference type="Proteomes" id="UP001332192"/>
    </source>
</evidence>
<dbReference type="InterPro" id="IPR035959">
    <property type="entry name" value="RutC-like_sf"/>
</dbReference>
<dbReference type="NCBIfam" id="TIGR01796">
    <property type="entry name" value="CM_mono_aroH"/>
    <property type="match status" value="1"/>
</dbReference>
<proteinExistence type="predicted"/>
<dbReference type="Pfam" id="PF07736">
    <property type="entry name" value="CM_1"/>
    <property type="match status" value="1"/>
</dbReference>
<comment type="catalytic activity">
    <reaction evidence="2">
        <text>chorismate = prephenate</text>
        <dbReference type="Rhea" id="RHEA:13897"/>
        <dbReference type="ChEBI" id="CHEBI:29748"/>
        <dbReference type="ChEBI" id="CHEBI:29934"/>
        <dbReference type="EC" id="5.4.99.5"/>
    </reaction>
</comment>
<evidence type="ECO:0000256" key="2">
    <source>
        <dbReference type="PROSITE-ProRule" id="PRU00514"/>
    </source>
</evidence>
<gene>
    <name evidence="3" type="primary">aroH</name>
    <name evidence="3" type="ORF">U7230_06055</name>
</gene>
<reference evidence="3 4" key="1">
    <citation type="journal article" date="2024" name="Front. Microbiol.">
        <title>Novel thermophilic genera Geochorda gen. nov. and Carboxydochorda gen. nov. from the deep terrestrial subsurface reveal the ecophysiological diversity in the class Limnochordia.</title>
        <authorList>
            <person name="Karnachuk O.V."/>
            <person name="Lukina A.P."/>
            <person name="Avakyan M.R."/>
            <person name="Kadnikov V.V."/>
            <person name="Begmatov S."/>
            <person name="Beletsky A.V."/>
            <person name="Vlasova K.G."/>
            <person name="Novikov A.A."/>
            <person name="Shcherbakova V.A."/>
            <person name="Mardanov A.V."/>
            <person name="Ravin N.V."/>
        </authorList>
    </citation>
    <scope>NUCLEOTIDE SEQUENCE [LARGE SCALE GENOMIC DNA]</scope>
    <source>
        <strain evidence="3 4">L945</strain>
    </source>
</reference>
<dbReference type="PANTHER" id="PTHR21164">
    <property type="entry name" value="CHORISMATE MUTASE"/>
    <property type="match status" value="1"/>
</dbReference>
<dbReference type="EMBL" id="CP141615">
    <property type="protein sequence ID" value="WRP18562.1"/>
    <property type="molecule type" value="Genomic_DNA"/>
</dbReference>
<evidence type="ECO:0000256" key="1">
    <source>
        <dbReference type="NCBIfam" id="TIGR01796"/>
    </source>
</evidence>
<name>A0ABZ1C2Y9_9FIRM</name>
<dbReference type="Proteomes" id="UP001332192">
    <property type="component" value="Chromosome"/>
</dbReference>
<keyword evidence="2" id="KW-0057">Aromatic amino acid biosynthesis</keyword>